<dbReference type="Gene3D" id="3.40.50.300">
    <property type="entry name" value="P-loop containing nucleotide triphosphate hydrolases"/>
    <property type="match status" value="1"/>
</dbReference>
<protein>
    <submittedName>
        <fullName evidence="2">AAA15 family ATPase/GTPase</fullName>
    </submittedName>
</protein>
<dbReference type="InterPro" id="IPR003959">
    <property type="entry name" value="ATPase_AAA_core"/>
</dbReference>
<dbReference type="Proteomes" id="UP000555564">
    <property type="component" value="Unassembled WGS sequence"/>
</dbReference>
<name>A0A7X0IIQ9_9ACTN</name>
<accession>A0A7X0IIQ9</accession>
<gene>
    <name evidence="2" type="ORF">BJ992_005367</name>
</gene>
<reference evidence="2 3" key="1">
    <citation type="submission" date="2020-08" db="EMBL/GenBank/DDBJ databases">
        <title>Sequencing the genomes of 1000 actinobacteria strains.</title>
        <authorList>
            <person name="Klenk H.-P."/>
        </authorList>
    </citation>
    <scope>NUCLEOTIDE SEQUENCE [LARGE SCALE GENOMIC DNA]</scope>
    <source>
        <strain evidence="2 3">DSM 44936</strain>
    </source>
</reference>
<evidence type="ECO:0000313" key="3">
    <source>
        <dbReference type="Proteomes" id="UP000555564"/>
    </source>
</evidence>
<keyword evidence="3" id="KW-1185">Reference proteome</keyword>
<feature type="domain" description="ATPase AAA-type core" evidence="1">
    <location>
        <begin position="53"/>
        <end position="137"/>
    </location>
</feature>
<dbReference type="GO" id="GO:0005524">
    <property type="term" value="F:ATP binding"/>
    <property type="evidence" value="ECO:0007669"/>
    <property type="project" value="InterPro"/>
</dbReference>
<evidence type="ECO:0000313" key="2">
    <source>
        <dbReference type="EMBL" id="MBB6475936.1"/>
    </source>
</evidence>
<dbReference type="EMBL" id="JACHIU010000001">
    <property type="protein sequence ID" value="MBB6475936.1"/>
    <property type="molecule type" value="Genomic_DNA"/>
</dbReference>
<dbReference type="SUPFAM" id="SSF52540">
    <property type="entry name" value="P-loop containing nucleoside triphosphate hydrolases"/>
    <property type="match status" value="1"/>
</dbReference>
<dbReference type="RefSeq" id="WP_184985622.1">
    <property type="nucleotide sequence ID" value="NZ_BAAALO010000019.1"/>
</dbReference>
<dbReference type="PANTHER" id="PTHR40396:SF1">
    <property type="entry name" value="ATPASE AAA-TYPE CORE DOMAIN-CONTAINING PROTEIN"/>
    <property type="match status" value="1"/>
</dbReference>
<dbReference type="Pfam" id="PF13304">
    <property type="entry name" value="AAA_21"/>
    <property type="match status" value="1"/>
</dbReference>
<dbReference type="GO" id="GO:0016887">
    <property type="term" value="F:ATP hydrolysis activity"/>
    <property type="evidence" value="ECO:0007669"/>
    <property type="project" value="InterPro"/>
</dbReference>
<comment type="caution">
    <text evidence="2">The sequence shown here is derived from an EMBL/GenBank/DDBJ whole genome shotgun (WGS) entry which is preliminary data.</text>
</comment>
<dbReference type="PANTHER" id="PTHR40396">
    <property type="entry name" value="ATPASE-LIKE PROTEIN"/>
    <property type="match status" value="1"/>
</dbReference>
<dbReference type="AlphaFoldDB" id="A0A7X0IIQ9"/>
<sequence length="204" mass="22923">MRHLERLTRLLQAADTGIELVELIERTHAEQVGQHAGGRALDGLQVSPSEYPIFKHRGQDGTFALRSQDQSLGTHALYEMGLAVFSSLDQGRTLLVDELDTSLHPYLSARLIRLFAESSTNPRRAQLIFTSHDAALLGRIQGEEVLHRDHIWFTEKNEHGVTELFPLSDFEPPVGEDRERRYLAGRYGAVPVMVEVLQDRAATS</sequence>
<evidence type="ECO:0000259" key="1">
    <source>
        <dbReference type="Pfam" id="PF13304"/>
    </source>
</evidence>
<dbReference type="InterPro" id="IPR027417">
    <property type="entry name" value="P-loop_NTPase"/>
</dbReference>
<organism evidence="2 3">
    <name type="scientific">Sphaerisporangium rubeum</name>
    <dbReference type="NCBI Taxonomy" id="321317"/>
    <lineage>
        <taxon>Bacteria</taxon>
        <taxon>Bacillati</taxon>
        <taxon>Actinomycetota</taxon>
        <taxon>Actinomycetes</taxon>
        <taxon>Streptosporangiales</taxon>
        <taxon>Streptosporangiaceae</taxon>
        <taxon>Sphaerisporangium</taxon>
    </lineage>
</organism>
<proteinExistence type="predicted"/>